<evidence type="ECO:0000256" key="2">
    <source>
        <dbReference type="ARBA" id="ARBA00022801"/>
    </source>
</evidence>
<evidence type="ECO:0000256" key="3">
    <source>
        <dbReference type="ARBA" id="ARBA00022806"/>
    </source>
</evidence>
<dbReference type="InterPro" id="IPR027417">
    <property type="entry name" value="P-loop_NTPase"/>
</dbReference>
<feature type="domain" description="Helicase ATP-binding" evidence="7">
    <location>
        <begin position="59"/>
        <end position="256"/>
    </location>
</feature>
<dbReference type="PANTHER" id="PTHR24031">
    <property type="entry name" value="RNA HELICASE"/>
    <property type="match status" value="1"/>
</dbReference>
<dbReference type="SMART" id="SM00490">
    <property type="entry name" value="HELICc"/>
    <property type="match status" value="1"/>
</dbReference>
<comment type="similarity">
    <text evidence="6">Belongs to the DEAD box helicase family.</text>
</comment>
<dbReference type="Proteomes" id="UP000294530">
    <property type="component" value="Unassembled WGS sequence"/>
</dbReference>
<evidence type="ECO:0000256" key="5">
    <source>
        <dbReference type="ARBA" id="ARBA00022884"/>
    </source>
</evidence>
<sequence length="473" mass="52193">MRHRLPTRPSSASSLRHYLSLLILPHARIFQSLGLNYVLSDRLTQLQIASPTPAQRKAIPPILAGEDVVVAAETGGGKTLAFLLPLVELLRRNPLPPDNMRLPTALVLTTSQDLVRQLAAVLHQVDPELARLSVSLSSSRQVVVHGTRPCPLVLATPGALLRATKPKDFAFTQTVVVDEADMLLSGGFEKDTKQILATIRNQPLMRAALNRCGVEPQDIDDDGFSTSQTQTIFSAATIPDYGKRSVRHYIDHKFPSVVFAMTEGFHRTLPNLTLHTHNLQVFMASRVFDSEQHARCELLYEILTSKEKDSMAASAGGKTLVFTNSIATADTLFHFLENDKGMDSCALFHKEVNRLQRQKLLKRLSSDDGADSHLVVICTDIAARGLDTTKVAHVVQFEFASDVVSYLHRIGRTGRAGTPGIVTNIESSENSLVVDKIRKAGASTLQDAFSRKRSLRKKFKKNINSSSHRDYYG</sequence>
<dbReference type="CDD" id="cd00268">
    <property type="entry name" value="DEADc"/>
    <property type="match status" value="1"/>
</dbReference>
<dbReference type="GO" id="GO:0003724">
    <property type="term" value="F:RNA helicase activity"/>
    <property type="evidence" value="ECO:0007669"/>
    <property type="project" value="UniProtKB-EC"/>
</dbReference>
<keyword evidence="3 6" id="KW-0347">Helicase</keyword>
<comment type="domain">
    <text evidence="6">The Q motif is unique to and characteristic of the DEAD box family of RNA helicases and controls ATP binding and hydrolysis.</text>
</comment>
<dbReference type="SMART" id="SM00487">
    <property type="entry name" value="DEXDc"/>
    <property type="match status" value="1"/>
</dbReference>
<dbReference type="PROSITE" id="PS51192">
    <property type="entry name" value="HELICASE_ATP_BIND_1"/>
    <property type="match status" value="1"/>
</dbReference>
<dbReference type="RefSeq" id="XP_067817397.1">
    <property type="nucleotide sequence ID" value="XM_067967743.1"/>
</dbReference>
<dbReference type="Gene3D" id="3.40.50.300">
    <property type="entry name" value="P-loop containing nucleotide triphosphate hydrolases"/>
    <property type="match status" value="2"/>
</dbReference>
<organism evidence="9 10">
    <name type="scientific">Bremia lactucae</name>
    <name type="common">Lettuce downy mildew</name>
    <dbReference type="NCBI Taxonomy" id="4779"/>
    <lineage>
        <taxon>Eukaryota</taxon>
        <taxon>Sar</taxon>
        <taxon>Stramenopiles</taxon>
        <taxon>Oomycota</taxon>
        <taxon>Peronosporomycetes</taxon>
        <taxon>Peronosporales</taxon>
        <taxon>Peronosporaceae</taxon>
        <taxon>Bremia</taxon>
    </lineage>
</organism>
<dbReference type="SUPFAM" id="SSF52540">
    <property type="entry name" value="P-loop containing nucleoside triphosphate hydrolases"/>
    <property type="match status" value="1"/>
</dbReference>
<dbReference type="InterPro" id="IPR044742">
    <property type="entry name" value="DEAD/DEAH_RhlB"/>
</dbReference>
<evidence type="ECO:0000256" key="1">
    <source>
        <dbReference type="ARBA" id="ARBA00022741"/>
    </source>
</evidence>
<evidence type="ECO:0000313" key="9">
    <source>
        <dbReference type="EMBL" id="TDH67898.1"/>
    </source>
</evidence>
<dbReference type="InterPro" id="IPR011545">
    <property type="entry name" value="DEAD/DEAH_box_helicase_dom"/>
</dbReference>
<dbReference type="InterPro" id="IPR001650">
    <property type="entry name" value="Helicase_C-like"/>
</dbReference>
<evidence type="ECO:0000256" key="4">
    <source>
        <dbReference type="ARBA" id="ARBA00022840"/>
    </source>
</evidence>
<evidence type="ECO:0000256" key="6">
    <source>
        <dbReference type="RuleBase" id="RU365068"/>
    </source>
</evidence>
<evidence type="ECO:0000259" key="8">
    <source>
        <dbReference type="PROSITE" id="PS51194"/>
    </source>
</evidence>
<dbReference type="GeneID" id="94353414"/>
<dbReference type="Pfam" id="PF00271">
    <property type="entry name" value="Helicase_C"/>
    <property type="match status" value="1"/>
</dbReference>
<dbReference type="GO" id="GO:0005524">
    <property type="term" value="F:ATP binding"/>
    <property type="evidence" value="ECO:0007669"/>
    <property type="project" value="UniProtKB-UniRule"/>
</dbReference>
<comment type="caution">
    <text evidence="9">The sequence shown here is derived from an EMBL/GenBank/DDBJ whole genome shotgun (WGS) entry which is preliminary data.</text>
</comment>
<protein>
    <recommendedName>
        <fullName evidence="6">ATP-dependent RNA helicase</fullName>
        <ecNumber evidence="6">3.6.4.13</ecNumber>
    </recommendedName>
</protein>
<dbReference type="AlphaFoldDB" id="A0A976FJQ7"/>
<comment type="function">
    <text evidence="6">RNA helicase.</text>
</comment>
<accession>A0A976FJQ7</accession>
<keyword evidence="5 6" id="KW-0694">RNA-binding</keyword>
<feature type="domain" description="Helicase C-terminal" evidence="8">
    <location>
        <begin position="298"/>
        <end position="456"/>
    </location>
</feature>
<dbReference type="KEGG" id="blac:94353414"/>
<reference evidence="9 10" key="1">
    <citation type="journal article" date="2021" name="Genome Biol.">
        <title>AFLAP: assembly-free linkage analysis pipeline using k-mers from genome sequencing data.</title>
        <authorList>
            <person name="Fletcher K."/>
            <person name="Zhang L."/>
            <person name="Gil J."/>
            <person name="Han R."/>
            <person name="Cavanaugh K."/>
            <person name="Michelmore R."/>
        </authorList>
    </citation>
    <scope>NUCLEOTIDE SEQUENCE [LARGE SCALE GENOMIC DNA]</scope>
    <source>
        <strain evidence="9 10">SF5</strain>
    </source>
</reference>
<dbReference type="InterPro" id="IPR014001">
    <property type="entry name" value="Helicase_ATP-bd"/>
</dbReference>
<dbReference type="GO" id="GO:0016787">
    <property type="term" value="F:hydrolase activity"/>
    <property type="evidence" value="ECO:0007669"/>
    <property type="project" value="UniProtKB-KW"/>
</dbReference>
<dbReference type="EC" id="3.6.4.13" evidence="6"/>
<keyword evidence="1 6" id="KW-0547">Nucleotide-binding</keyword>
<dbReference type="Pfam" id="PF00270">
    <property type="entry name" value="DEAD"/>
    <property type="match status" value="1"/>
</dbReference>
<evidence type="ECO:0000259" key="7">
    <source>
        <dbReference type="PROSITE" id="PS51192"/>
    </source>
</evidence>
<keyword evidence="10" id="KW-1185">Reference proteome</keyword>
<keyword evidence="4 6" id="KW-0067">ATP-binding</keyword>
<keyword evidence="2 6" id="KW-0378">Hydrolase</keyword>
<comment type="catalytic activity">
    <reaction evidence="6">
        <text>ATP + H2O = ADP + phosphate + H(+)</text>
        <dbReference type="Rhea" id="RHEA:13065"/>
        <dbReference type="ChEBI" id="CHEBI:15377"/>
        <dbReference type="ChEBI" id="CHEBI:15378"/>
        <dbReference type="ChEBI" id="CHEBI:30616"/>
        <dbReference type="ChEBI" id="CHEBI:43474"/>
        <dbReference type="ChEBI" id="CHEBI:456216"/>
        <dbReference type="EC" id="3.6.4.13"/>
    </reaction>
</comment>
<evidence type="ECO:0000313" key="10">
    <source>
        <dbReference type="Proteomes" id="UP000294530"/>
    </source>
</evidence>
<dbReference type="CDD" id="cd18787">
    <property type="entry name" value="SF2_C_DEAD"/>
    <property type="match status" value="1"/>
</dbReference>
<gene>
    <name evidence="9" type="ORF">CCR75_009704</name>
</gene>
<proteinExistence type="inferred from homology"/>
<dbReference type="GO" id="GO:0003723">
    <property type="term" value="F:RNA binding"/>
    <property type="evidence" value="ECO:0007669"/>
    <property type="project" value="UniProtKB-UniRule"/>
</dbReference>
<dbReference type="PROSITE" id="PS51194">
    <property type="entry name" value="HELICASE_CTER"/>
    <property type="match status" value="1"/>
</dbReference>
<name>A0A976FJQ7_BRELC</name>
<dbReference type="OrthoDB" id="10256233at2759"/>
<dbReference type="EMBL" id="SHOA02000013">
    <property type="protein sequence ID" value="TDH67898.1"/>
    <property type="molecule type" value="Genomic_DNA"/>
</dbReference>